<dbReference type="Pfam" id="PF02518">
    <property type="entry name" value="HATPase_c"/>
    <property type="match status" value="1"/>
</dbReference>
<evidence type="ECO:0000313" key="15">
    <source>
        <dbReference type="EMBL" id="RYV51273.1"/>
    </source>
</evidence>
<dbReference type="Proteomes" id="UP000293764">
    <property type="component" value="Unassembled WGS sequence"/>
</dbReference>
<dbReference type="SUPFAM" id="SSF158472">
    <property type="entry name" value="HAMP domain-like"/>
    <property type="match status" value="1"/>
</dbReference>
<keyword evidence="6 12" id="KW-0812">Transmembrane</keyword>
<keyword evidence="7 15" id="KW-0418">Kinase</keyword>
<dbReference type="PROSITE" id="PS50885">
    <property type="entry name" value="HAMP"/>
    <property type="match status" value="1"/>
</dbReference>
<comment type="catalytic activity">
    <reaction evidence="1">
        <text>ATP + protein L-histidine = ADP + protein N-phospho-L-histidine.</text>
        <dbReference type="EC" id="2.7.13.3"/>
    </reaction>
</comment>
<dbReference type="CDD" id="cd06225">
    <property type="entry name" value="HAMP"/>
    <property type="match status" value="1"/>
</dbReference>
<keyword evidence="4" id="KW-0597">Phosphoprotein</keyword>
<dbReference type="PANTHER" id="PTHR45436">
    <property type="entry name" value="SENSOR HISTIDINE KINASE YKOH"/>
    <property type="match status" value="1"/>
</dbReference>
<accession>A0A4Q5N245</accession>
<dbReference type="SMART" id="SM00304">
    <property type="entry name" value="HAMP"/>
    <property type="match status" value="1"/>
</dbReference>
<dbReference type="EC" id="2.7.13.3" evidence="3"/>
<protein>
    <recommendedName>
        <fullName evidence="3">histidine kinase</fullName>
        <ecNumber evidence="3">2.7.13.3</ecNumber>
    </recommendedName>
</protein>
<keyword evidence="8 12" id="KW-1133">Transmembrane helix</keyword>
<evidence type="ECO:0000256" key="9">
    <source>
        <dbReference type="ARBA" id="ARBA00023012"/>
    </source>
</evidence>
<proteinExistence type="predicted"/>
<evidence type="ECO:0000256" key="8">
    <source>
        <dbReference type="ARBA" id="ARBA00022989"/>
    </source>
</evidence>
<dbReference type="InterPro" id="IPR003660">
    <property type="entry name" value="HAMP_dom"/>
</dbReference>
<dbReference type="InterPro" id="IPR036097">
    <property type="entry name" value="HisK_dim/P_sf"/>
</dbReference>
<evidence type="ECO:0000256" key="10">
    <source>
        <dbReference type="ARBA" id="ARBA00023136"/>
    </source>
</evidence>
<dbReference type="GO" id="GO:0000155">
    <property type="term" value="F:phosphorelay sensor kinase activity"/>
    <property type="evidence" value="ECO:0007669"/>
    <property type="project" value="InterPro"/>
</dbReference>
<evidence type="ECO:0000256" key="4">
    <source>
        <dbReference type="ARBA" id="ARBA00022553"/>
    </source>
</evidence>
<dbReference type="InterPro" id="IPR005467">
    <property type="entry name" value="His_kinase_dom"/>
</dbReference>
<dbReference type="Gene3D" id="1.10.287.130">
    <property type="match status" value="1"/>
</dbReference>
<feature type="domain" description="Histidine kinase" evidence="13">
    <location>
        <begin position="246"/>
        <end position="471"/>
    </location>
</feature>
<gene>
    <name evidence="15" type="ORF">EUA98_09580</name>
</gene>
<evidence type="ECO:0000256" key="6">
    <source>
        <dbReference type="ARBA" id="ARBA00022692"/>
    </source>
</evidence>
<dbReference type="InterPro" id="IPR003661">
    <property type="entry name" value="HisK_dim/P_dom"/>
</dbReference>
<dbReference type="SUPFAM" id="SSF47384">
    <property type="entry name" value="Homodimeric domain of signal transducing histidine kinase"/>
    <property type="match status" value="1"/>
</dbReference>
<evidence type="ECO:0000256" key="11">
    <source>
        <dbReference type="SAM" id="MobiDB-lite"/>
    </source>
</evidence>
<keyword evidence="10 12" id="KW-0472">Membrane</keyword>
<comment type="subcellular location">
    <subcellularLocation>
        <location evidence="2">Cell membrane</location>
    </subcellularLocation>
</comment>
<dbReference type="AlphaFoldDB" id="A0A4Q5N245"/>
<dbReference type="GO" id="GO:0005886">
    <property type="term" value="C:plasma membrane"/>
    <property type="evidence" value="ECO:0007669"/>
    <property type="project" value="UniProtKB-SubCell"/>
</dbReference>
<evidence type="ECO:0000313" key="16">
    <source>
        <dbReference type="Proteomes" id="UP000293764"/>
    </source>
</evidence>
<feature type="region of interest" description="Disordered" evidence="11">
    <location>
        <begin position="453"/>
        <end position="532"/>
    </location>
</feature>
<dbReference type="Pfam" id="PF00672">
    <property type="entry name" value="HAMP"/>
    <property type="match status" value="1"/>
</dbReference>
<evidence type="ECO:0000256" key="3">
    <source>
        <dbReference type="ARBA" id="ARBA00012438"/>
    </source>
</evidence>
<evidence type="ECO:0000256" key="12">
    <source>
        <dbReference type="SAM" id="Phobius"/>
    </source>
</evidence>
<dbReference type="SUPFAM" id="SSF55874">
    <property type="entry name" value="ATPase domain of HSP90 chaperone/DNA topoisomerase II/histidine kinase"/>
    <property type="match status" value="1"/>
</dbReference>
<evidence type="ECO:0000259" key="13">
    <source>
        <dbReference type="PROSITE" id="PS50109"/>
    </source>
</evidence>
<name>A0A4Q5N245_9MICO</name>
<dbReference type="SMART" id="SM00388">
    <property type="entry name" value="HisKA"/>
    <property type="match status" value="1"/>
</dbReference>
<dbReference type="FunFam" id="1.10.287.130:FF:000001">
    <property type="entry name" value="Two-component sensor histidine kinase"/>
    <property type="match status" value="1"/>
</dbReference>
<feature type="domain" description="HAMP" evidence="14">
    <location>
        <begin position="178"/>
        <end position="231"/>
    </location>
</feature>
<evidence type="ECO:0000256" key="1">
    <source>
        <dbReference type="ARBA" id="ARBA00000085"/>
    </source>
</evidence>
<dbReference type="EMBL" id="SDWW01000019">
    <property type="protein sequence ID" value="RYV51273.1"/>
    <property type="molecule type" value="Genomic_DNA"/>
</dbReference>
<keyword evidence="16" id="KW-1185">Reference proteome</keyword>
<feature type="transmembrane region" description="Helical" evidence="12">
    <location>
        <begin position="156"/>
        <end position="177"/>
    </location>
</feature>
<dbReference type="Gene3D" id="6.10.340.10">
    <property type="match status" value="1"/>
</dbReference>
<dbReference type="InterPro" id="IPR003594">
    <property type="entry name" value="HATPase_dom"/>
</dbReference>
<dbReference type="CDD" id="cd00075">
    <property type="entry name" value="HATPase"/>
    <property type="match status" value="1"/>
</dbReference>
<dbReference type="Pfam" id="PF00512">
    <property type="entry name" value="HisKA"/>
    <property type="match status" value="1"/>
</dbReference>
<dbReference type="PANTHER" id="PTHR45436:SF5">
    <property type="entry name" value="SENSOR HISTIDINE KINASE TRCS"/>
    <property type="match status" value="1"/>
</dbReference>
<dbReference type="Gene3D" id="3.30.565.10">
    <property type="entry name" value="Histidine kinase-like ATPase, C-terminal domain"/>
    <property type="match status" value="1"/>
</dbReference>
<sequence>MVGIITGLLLLGLGLASLATLTLLDRSLISQVDAQLATSAKQSAQQAWDGDDALRGSDGRPSDYYVQIAALDGSVVLTYPSATTRGSSVPDLPDLTAAEVASLRGEPFTVASAGNGGLWRVIELPLVSTRDNSVVGSVAVALPLTSASATMAQMRWALLGISVVVLVLGGFAGWLAVRRSLRPLRQIEDTAAAIAAGDLSRRVPPAPTTTEVGRLGDALNAMLTQIEQAFAARAASEERMRRFVADASHELRTPLATIRGYSELYRMGAVTTKPQVDDTVRRIEDSATRMGRLVEDLLHLARLDDGRPMRSASVDLTVLVADAVSDLHALDVERPIRFEPLVAGTPVTPCVVIGDEDRLRQVLANLTGNVAQHTPAGTPVEIAVGLVGAGPTARAVLEVRDHGPGILPEHTARIFERFYRVDSSRGRELGGGAGLGMAIVAAIVGTHHGTVEIAPTPGGGTTVRVSLPVDPATRGHGTPAPDELDDPDALDDSEALDESDRPGATDGGLRVAPGADGDRRVARGADPSPPLV</sequence>
<dbReference type="InterPro" id="IPR004358">
    <property type="entry name" value="Sig_transdc_His_kin-like_C"/>
</dbReference>
<keyword evidence="9" id="KW-0902">Two-component regulatory system</keyword>
<organism evidence="15 16">
    <name type="scientific">Pengzhenrongella frigida</name>
    <dbReference type="NCBI Taxonomy" id="1259133"/>
    <lineage>
        <taxon>Bacteria</taxon>
        <taxon>Bacillati</taxon>
        <taxon>Actinomycetota</taxon>
        <taxon>Actinomycetes</taxon>
        <taxon>Micrococcales</taxon>
        <taxon>Pengzhenrongella</taxon>
    </lineage>
</organism>
<reference evidence="15 16" key="1">
    <citation type="submission" date="2019-01" db="EMBL/GenBank/DDBJ databases">
        <title>Novel species of Cellulomonas.</title>
        <authorList>
            <person name="Liu Q."/>
            <person name="Xin Y.-H."/>
        </authorList>
    </citation>
    <scope>NUCLEOTIDE SEQUENCE [LARGE SCALE GENOMIC DNA]</scope>
    <source>
        <strain evidence="15 16">HLT2-17</strain>
    </source>
</reference>
<comment type="caution">
    <text evidence="15">The sequence shown here is derived from an EMBL/GenBank/DDBJ whole genome shotgun (WGS) entry which is preliminary data.</text>
</comment>
<evidence type="ECO:0000259" key="14">
    <source>
        <dbReference type="PROSITE" id="PS50885"/>
    </source>
</evidence>
<keyword evidence="5" id="KW-0808">Transferase</keyword>
<dbReference type="SMART" id="SM00387">
    <property type="entry name" value="HATPase_c"/>
    <property type="match status" value="1"/>
</dbReference>
<dbReference type="PROSITE" id="PS50109">
    <property type="entry name" value="HIS_KIN"/>
    <property type="match status" value="1"/>
</dbReference>
<dbReference type="PRINTS" id="PR00344">
    <property type="entry name" value="BCTRLSENSOR"/>
</dbReference>
<evidence type="ECO:0000256" key="2">
    <source>
        <dbReference type="ARBA" id="ARBA00004236"/>
    </source>
</evidence>
<dbReference type="InterPro" id="IPR050428">
    <property type="entry name" value="TCS_sensor_his_kinase"/>
</dbReference>
<dbReference type="InterPro" id="IPR036890">
    <property type="entry name" value="HATPase_C_sf"/>
</dbReference>
<dbReference type="OrthoDB" id="9786919at2"/>
<feature type="compositionally biased region" description="Acidic residues" evidence="11">
    <location>
        <begin position="482"/>
        <end position="497"/>
    </location>
</feature>
<evidence type="ECO:0000256" key="5">
    <source>
        <dbReference type="ARBA" id="ARBA00022679"/>
    </source>
</evidence>
<evidence type="ECO:0000256" key="7">
    <source>
        <dbReference type="ARBA" id="ARBA00022777"/>
    </source>
</evidence>
<dbReference type="CDD" id="cd00082">
    <property type="entry name" value="HisKA"/>
    <property type="match status" value="1"/>
</dbReference>